<protein>
    <submittedName>
        <fullName evidence="2">Uncharacterized protein</fullName>
    </submittedName>
</protein>
<keyword evidence="3" id="KW-1185">Reference proteome</keyword>
<dbReference type="EMBL" id="BDGG01000011">
    <property type="protein sequence ID" value="GAV05149.1"/>
    <property type="molecule type" value="Genomic_DNA"/>
</dbReference>
<name>A0A1D1W2K1_RAMVA</name>
<proteinExistence type="predicted"/>
<reference evidence="2 3" key="1">
    <citation type="journal article" date="2016" name="Nat. Commun.">
        <title>Extremotolerant tardigrade genome and improved radiotolerance of human cultured cells by tardigrade-unique protein.</title>
        <authorList>
            <person name="Hashimoto T."/>
            <person name="Horikawa D.D."/>
            <person name="Saito Y."/>
            <person name="Kuwahara H."/>
            <person name="Kozuka-Hata H."/>
            <person name="Shin-I T."/>
            <person name="Minakuchi Y."/>
            <person name="Ohishi K."/>
            <person name="Motoyama A."/>
            <person name="Aizu T."/>
            <person name="Enomoto A."/>
            <person name="Kondo K."/>
            <person name="Tanaka S."/>
            <person name="Hara Y."/>
            <person name="Koshikawa S."/>
            <person name="Sagara H."/>
            <person name="Miura T."/>
            <person name="Yokobori S."/>
            <person name="Miyagawa K."/>
            <person name="Suzuki Y."/>
            <person name="Kubo T."/>
            <person name="Oyama M."/>
            <person name="Kohara Y."/>
            <person name="Fujiyama A."/>
            <person name="Arakawa K."/>
            <person name="Katayama T."/>
            <person name="Toyoda A."/>
            <person name="Kunieda T."/>
        </authorList>
    </citation>
    <scope>NUCLEOTIDE SEQUENCE [LARGE SCALE GENOMIC DNA]</scope>
    <source>
        <strain evidence="2 3">YOKOZUNA-1</strain>
    </source>
</reference>
<sequence>MAGIVESAIGMLTSVGPYVIPKLQSSVETVYSCISDYLAKFSVGAIPRGAHRGANAKGDDQIKSALRKEDADMVRLELEKEAHDLHKELDKLLSTVSDHMTPEERMEALRSYDDGELIIQYKALCKKLYQRPSTYPVRLLGEKLGQVDQHSENFDTLKTELNLLEEVIFRTFVICYLYENLAYFYQPKKCQRRTDSNASTTGNSSLPQQQQMEATANQAHSHQQGWVGKNYEQDQIEMLFDNYLQAKVALDDILRHYRWRVIKTGELRKDIETFADEAKRGRYNPYFPDSATQLREFFTADKKRTLAERARTIENSLTAKYPLFLWTVWYSNPTDNETFIDNRIVMNEKTSQRAHIERWIGKCLKEEKLKFPVILNDGTEAGLVFSRTETEGLFILWQENVEKDDRKYADKDACETIKTLCGGLEEYRKECGTAGVKDWPAHMTKVLEELNPGCHLAAAVTTDSEGGSASTPFTKLRKNYVNEYHHKTPGGQLKRMEWAWPLFRKPAVLNTIITRVDVVCSADLRAEFRTFSTDDCGRTWRQHGACKIDVKSWSDAEEKTKENTDQVEWNAMPFRQPLCLFQDSDAWYPASESPTTLEFLKAHLDRDHPRDDPRAFTCYPRNAVLTYLNESIYVTGGLDYTLGRASKMHFRMQMMDGRLHKPVPRDNMLEEVYGHSSCVFGNNIYFCGGFGRKGKRKTVQIYATRLTEKDSTRDSVSGTALTGHDQWVLGNPMLQAKANLGTAVLFNYLYAMDSSSCERMDLFEQKWEPLDYPADIQEKFKSDKKFFTSCCSQNGKLLVLFSSLTETDCAYHTSFDPTTEQWEPLAEVLFTINGVESAAVIFSKLFACEKTAPPFEELLKKDVNFAHFRELIRC</sequence>
<dbReference type="Proteomes" id="UP000186922">
    <property type="component" value="Unassembled WGS sequence"/>
</dbReference>
<evidence type="ECO:0000313" key="3">
    <source>
        <dbReference type="Proteomes" id="UP000186922"/>
    </source>
</evidence>
<comment type="caution">
    <text evidence="2">The sequence shown here is derived from an EMBL/GenBank/DDBJ whole genome shotgun (WGS) entry which is preliminary data.</text>
</comment>
<gene>
    <name evidence="2" type="primary">RvY_15322</name>
    <name evidence="2" type="synonym">RvY_15322.1</name>
    <name evidence="2" type="ORF">RvY_15322-1</name>
</gene>
<accession>A0A1D1W2K1</accession>
<evidence type="ECO:0000256" key="1">
    <source>
        <dbReference type="SAM" id="MobiDB-lite"/>
    </source>
</evidence>
<dbReference type="AlphaFoldDB" id="A0A1D1W2K1"/>
<dbReference type="Gene3D" id="2.120.10.80">
    <property type="entry name" value="Kelch-type beta propeller"/>
    <property type="match status" value="1"/>
</dbReference>
<feature type="region of interest" description="Disordered" evidence="1">
    <location>
        <begin position="194"/>
        <end position="219"/>
    </location>
</feature>
<dbReference type="InterPro" id="IPR015915">
    <property type="entry name" value="Kelch-typ_b-propeller"/>
</dbReference>
<dbReference type="SUPFAM" id="SSF117281">
    <property type="entry name" value="Kelch motif"/>
    <property type="match status" value="1"/>
</dbReference>
<organism evidence="2 3">
    <name type="scientific">Ramazzottius varieornatus</name>
    <name type="common">Water bear</name>
    <name type="synonym">Tardigrade</name>
    <dbReference type="NCBI Taxonomy" id="947166"/>
    <lineage>
        <taxon>Eukaryota</taxon>
        <taxon>Metazoa</taxon>
        <taxon>Ecdysozoa</taxon>
        <taxon>Tardigrada</taxon>
        <taxon>Eutardigrada</taxon>
        <taxon>Parachela</taxon>
        <taxon>Hypsibioidea</taxon>
        <taxon>Ramazzottiidae</taxon>
        <taxon>Ramazzottius</taxon>
    </lineage>
</organism>
<evidence type="ECO:0000313" key="2">
    <source>
        <dbReference type="EMBL" id="GAV05149.1"/>
    </source>
</evidence>
<feature type="compositionally biased region" description="Polar residues" evidence="1">
    <location>
        <begin position="196"/>
        <end position="219"/>
    </location>
</feature>